<dbReference type="InterPro" id="IPR053145">
    <property type="entry name" value="AB_hydrolase_Est10"/>
</dbReference>
<keyword evidence="4" id="KW-1185">Reference proteome</keyword>
<accession>A0ABS5J6N1</accession>
<gene>
    <name evidence="3" type="ORF">KE626_25595</name>
</gene>
<dbReference type="InterPro" id="IPR000383">
    <property type="entry name" value="Xaa-Pro-like_dom"/>
</dbReference>
<dbReference type="PANTHER" id="PTHR43265:SF1">
    <property type="entry name" value="ESTERASE ESTD"/>
    <property type="match status" value="1"/>
</dbReference>
<name>A0ABS5J6N1_9BACT</name>
<dbReference type="InterPro" id="IPR029058">
    <property type="entry name" value="AB_hydrolase_fold"/>
</dbReference>
<keyword evidence="3" id="KW-0378">Hydrolase</keyword>
<evidence type="ECO:0000256" key="1">
    <source>
        <dbReference type="SAM" id="SignalP"/>
    </source>
</evidence>
<dbReference type="PANTHER" id="PTHR43265">
    <property type="entry name" value="ESTERASE ESTD"/>
    <property type="match status" value="1"/>
</dbReference>
<feature type="signal peptide" evidence="1">
    <location>
        <begin position="1"/>
        <end position="17"/>
    </location>
</feature>
<dbReference type="Pfam" id="PF02129">
    <property type="entry name" value="Peptidase_S15"/>
    <property type="match status" value="1"/>
</dbReference>
<reference evidence="3 4" key="1">
    <citation type="submission" date="2021-04" db="EMBL/GenBank/DDBJ databases">
        <title>Chitinophaga sp. nov., isolated from the rhizosphere soil.</title>
        <authorList>
            <person name="He S."/>
        </authorList>
    </citation>
    <scope>NUCLEOTIDE SEQUENCE [LARGE SCALE GENOMIC DNA]</scope>
    <source>
        <strain evidence="3 4">2R12</strain>
    </source>
</reference>
<feature type="domain" description="Xaa-Pro dipeptidyl-peptidase-like" evidence="2">
    <location>
        <begin position="36"/>
        <end position="298"/>
    </location>
</feature>
<comment type="caution">
    <text evidence="3">The sequence shown here is derived from an EMBL/GenBank/DDBJ whole genome shotgun (WGS) entry which is preliminary data.</text>
</comment>
<dbReference type="RefSeq" id="WP_211975865.1">
    <property type="nucleotide sequence ID" value="NZ_CBFHAM010000035.1"/>
</dbReference>
<dbReference type="EMBL" id="JAGTXB010000017">
    <property type="protein sequence ID" value="MBS0030726.1"/>
    <property type="molecule type" value="Genomic_DNA"/>
</dbReference>
<proteinExistence type="predicted"/>
<keyword evidence="1" id="KW-0732">Signal</keyword>
<sequence length="357" mass="39656">MLLVYLLCCLSALHATAQQSPFRSDSVLFFNRDSSIRFGATLTVPSQRKNFPAVVLVSGTGKQNRDGLMAGHAMFRVLADSLVRIGFAVLRTDDRGVGATTGVYETATTADFAADALDAADWLRKQPGVGAVGLIGHSEGGAAAIIAAATGKIDFVVTLAGLATRGIDALKLQNQAIINAAPVSDYDKRRHQTITTLMFDTAYRYAYTNLMESKLRTTYNAWKHSDDSAYAKDMPGKYDHMRFFIDSYILQASSAWYQFHLRYDPVPYLERIRVPFLAVNGDKDIMVPWRENLDLVARTLRENGNKVVTVKVLQGLNHLFLRCHSCTNEELSKLPGDFDTTAWEVIKQWLLEYVSAQ</sequence>
<dbReference type="GO" id="GO:0016787">
    <property type="term" value="F:hydrolase activity"/>
    <property type="evidence" value="ECO:0007669"/>
    <property type="project" value="UniProtKB-KW"/>
</dbReference>
<dbReference type="Gene3D" id="3.40.50.1820">
    <property type="entry name" value="alpha/beta hydrolase"/>
    <property type="match status" value="1"/>
</dbReference>
<organism evidence="3 4">
    <name type="scientific">Chitinophaga hostae</name>
    <dbReference type="NCBI Taxonomy" id="2831022"/>
    <lineage>
        <taxon>Bacteria</taxon>
        <taxon>Pseudomonadati</taxon>
        <taxon>Bacteroidota</taxon>
        <taxon>Chitinophagia</taxon>
        <taxon>Chitinophagales</taxon>
        <taxon>Chitinophagaceae</taxon>
        <taxon>Chitinophaga</taxon>
    </lineage>
</organism>
<evidence type="ECO:0000313" key="4">
    <source>
        <dbReference type="Proteomes" id="UP000676386"/>
    </source>
</evidence>
<dbReference type="Proteomes" id="UP000676386">
    <property type="component" value="Unassembled WGS sequence"/>
</dbReference>
<evidence type="ECO:0000313" key="3">
    <source>
        <dbReference type="EMBL" id="MBS0030726.1"/>
    </source>
</evidence>
<protein>
    <submittedName>
        <fullName evidence="3">Alpha/beta fold hydrolase</fullName>
    </submittedName>
</protein>
<dbReference type="SUPFAM" id="SSF53474">
    <property type="entry name" value="alpha/beta-Hydrolases"/>
    <property type="match status" value="1"/>
</dbReference>
<evidence type="ECO:0000259" key="2">
    <source>
        <dbReference type="Pfam" id="PF02129"/>
    </source>
</evidence>
<feature type="chain" id="PRO_5047133328" evidence="1">
    <location>
        <begin position="18"/>
        <end position="357"/>
    </location>
</feature>